<gene>
    <name evidence="5" type="primary">pobA</name>
    <name evidence="5" type="ORF">ACHMWK_17515</name>
</gene>
<accession>A0ABW7M3H8</accession>
<keyword evidence="6" id="KW-1185">Reference proteome</keyword>
<dbReference type="PANTHER" id="PTHR43004:SF3">
    <property type="entry name" value="P-HYDROXYBENZOATE HYDROXYLASE"/>
    <property type="match status" value="1"/>
</dbReference>
<dbReference type="Gene3D" id="3.30.9.10">
    <property type="entry name" value="D-Amino Acid Oxidase, subunit A, domain 2"/>
    <property type="match status" value="1"/>
</dbReference>
<evidence type="ECO:0000256" key="2">
    <source>
        <dbReference type="ARBA" id="ARBA00022827"/>
    </source>
</evidence>
<evidence type="ECO:0000313" key="6">
    <source>
        <dbReference type="Proteomes" id="UP001609821"/>
    </source>
</evidence>
<sequence length="394" mass="44052">MKTQVAIIGAGPSGLLLGQLLHNAGIDNVIIERQSGDYVLGRIRAGVLEQGMVDLLRQAGVSQRMDAEGLVHDGFELALDDRQVHIDLKGLTGGKTVMVYGQTEVTRDLMAAREQVRAQTLYSASNVQPHGMKTDAPYVTFDKDGESWRLDCDYIAGCDGFHGVARQSIPSDVLKVFERVYPFGWLGVLADTPPVNDELVYAKHDRGFALCSQRSATRSRYYLQVASEEKVEDWSDQRFWDELKTRLPKALAERLVTGPSIEKSIAPLRSFVVEPMQYGRMFLVGDAAHIVPPTGAKGLNLAASDVSTLFNILLKVYAEGRTDLLERYSEVCLRRIWKAERFSWWMTSMLHRFPDSDSFSQRITDSELAYFVDSEAGRTTIAENYVGLPYEAIE</sequence>
<dbReference type="EMBL" id="JBINXB010000029">
    <property type="protein sequence ID" value="MFH6567761.1"/>
    <property type="molecule type" value="Genomic_DNA"/>
</dbReference>
<dbReference type="Pfam" id="PF01494">
    <property type="entry name" value="FAD_binding_3"/>
    <property type="match status" value="1"/>
</dbReference>
<dbReference type="PANTHER" id="PTHR43004">
    <property type="entry name" value="TRK SYSTEM POTASSIUM UPTAKE PROTEIN"/>
    <property type="match status" value="1"/>
</dbReference>
<dbReference type="NCBIfam" id="NF006091">
    <property type="entry name" value="PRK08243.1"/>
    <property type="match status" value="1"/>
</dbReference>
<evidence type="ECO:0000259" key="4">
    <source>
        <dbReference type="Pfam" id="PF01494"/>
    </source>
</evidence>
<dbReference type="Gene3D" id="3.50.50.60">
    <property type="entry name" value="FAD/NAD(P)-binding domain"/>
    <property type="match status" value="1"/>
</dbReference>
<dbReference type="GO" id="GO:0018659">
    <property type="term" value="F:4-hydroxybenzoate 3-monooxygenase activity"/>
    <property type="evidence" value="ECO:0007669"/>
    <property type="project" value="UniProtKB-EC"/>
</dbReference>
<comment type="caution">
    <text evidence="5">The sequence shown here is derived from an EMBL/GenBank/DDBJ whole genome shotgun (WGS) entry which is preliminary data.</text>
</comment>
<dbReference type="EC" id="1.14.13.2" evidence="3"/>
<evidence type="ECO:0000256" key="1">
    <source>
        <dbReference type="ARBA" id="ARBA00022630"/>
    </source>
</evidence>
<keyword evidence="5" id="KW-0560">Oxidoreductase</keyword>
<dbReference type="SUPFAM" id="SSF54373">
    <property type="entry name" value="FAD-linked reductases, C-terminal domain"/>
    <property type="match status" value="1"/>
</dbReference>
<dbReference type="InterPro" id="IPR002938">
    <property type="entry name" value="FAD-bd"/>
</dbReference>
<protein>
    <recommendedName>
        <fullName evidence="3">4-hydroxybenzoate 3-monooxygenase</fullName>
        <ecNumber evidence="3">1.14.13.2</ecNumber>
    </recommendedName>
</protein>
<proteinExistence type="predicted"/>
<dbReference type="PRINTS" id="PR00420">
    <property type="entry name" value="RNGMNOXGNASE"/>
</dbReference>
<organism evidence="5 6">
    <name type="scientific">Pseudomonas kulmbachensis</name>
    <dbReference type="NCBI Taxonomy" id="3043408"/>
    <lineage>
        <taxon>Bacteria</taxon>
        <taxon>Pseudomonadati</taxon>
        <taxon>Pseudomonadota</taxon>
        <taxon>Gammaproteobacteria</taxon>
        <taxon>Pseudomonadales</taxon>
        <taxon>Pseudomonadaceae</taxon>
        <taxon>Pseudomonas</taxon>
    </lineage>
</organism>
<dbReference type="Proteomes" id="UP001609821">
    <property type="component" value="Unassembled WGS sequence"/>
</dbReference>
<keyword evidence="2" id="KW-0274">FAD</keyword>
<name>A0ABW7M3H8_9PSED</name>
<dbReference type="InterPro" id="IPR036188">
    <property type="entry name" value="FAD/NAD-bd_sf"/>
</dbReference>
<dbReference type="RefSeq" id="WP_395247337.1">
    <property type="nucleotide sequence ID" value="NZ_JBINXA010000032.1"/>
</dbReference>
<evidence type="ECO:0000313" key="5">
    <source>
        <dbReference type="EMBL" id="MFH6567761.1"/>
    </source>
</evidence>
<dbReference type="InterPro" id="IPR050641">
    <property type="entry name" value="RIFMO-like"/>
</dbReference>
<reference evidence="5 6" key="1">
    <citation type="submission" date="2024-10" db="EMBL/GenBank/DDBJ databases">
        <title>Aeromonas and Pseudomonas from the Cagarras Archipelago, Rio de Janeiro, Brazil.</title>
        <authorList>
            <person name="Canellas A.L.B."/>
            <person name="Laport M.S."/>
        </authorList>
    </citation>
    <scope>NUCLEOTIDE SEQUENCE [LARGE SCALE GENOMIC DNA]</scope>
    <source>
        <strain evidence="5 6">CPF-4</strain>
    </source>
</reference>
<feature type="domain" description="FAD-binding" evidence="4">
    <location>
        <begin position="2"/>
        <end position="343"/>
    </location>
</feature>
<dbReference type="SUPFAM" id="SSF51905">
    <property type="entry name" value="FAD/NAD(P)-binding domain"/>
    <property type="match status" value="1"/>
</dbReference>
<dbReference type="InterPro" id="IPR012733">
    <property type="entry name" value="HB_mOase"/>
</dbReference>
<dbReference type="NCBIfam" id="TIGR02360">
    <property type="entry name" value="pbenz_hydroxyl"/>
    <property type="match status" value="1"/>
</dbReference>
<evidence type="ECO:0000256" key="3">
    <source>
        <dbReference type="NCBIfam" id="TIGR02360"/>
    </source>
</evidence>
<keyword evidence="1" id="KW-0285">Flavoprotein</keyword>